<accession>A0ABM8QIF6</accession>
<dbReference type="Proteomes" id="UP000675880">
    <property type="component" value="Unassembled WGS sequence"/>
</dbReference>
<dbReference type="SUPFAM" id="SSF52518">
    <property type="entry name" value="Thiamin diphosphate-binding fold (THDP-binding)"/>
    <property type="match status" value="1"/>
</dbReference>
<reference evidence="4 5" key="1">
    <citation type="submission" date="2021-02" db="EMBL/GenBank/DDBJ databases">
        <authorList>
            <person name="Han P."/>
        </authorList>
    </citation>
    <scope>NUCLEOTIDE SEQUENCE [LARGE SCALE GENOMIC DNA]</scope>
    <source>
        <strain evidence="4">Candidatus Nitrospira sp. ZN2</strain>
    </source>
</reference>
<keyword evidence="2" id="KW-0456">Lyase</keyword>
<gene>
    <name evidence="4" type="ORF">NSPZN2_10587</name>
</gene>
<sequence>MVDSDVFVQALEQLGVNFFTGVPDSLLGGIIEELLTRKLYTPAVREDEAVAMAAGAFMAGKIPAVLMQNSGLGTSLNTLVSLNLIYRQPCILLISWRGFEGKDAPEHLVMGETMPQLLDTMKIPHRTLSEPTMADDLRWVGQTFMKQRIPVALLIKKGIIKGLHP</sequence>
<proteinExistence type="predicted"/>
<dbReference type="RefSeq" id="WP_213040454.1">
    <property type="nucleotide sequence ID" value="NZ_CAJNBJ010000001.1"/>
</dbReference>
<dbReference type="InterPro" id="IPR012001">
    <property type="entry name" value="Thiamin_PyroP_enz_TPP-bd_dom"/>
</dbReference>
<dbReference type="Pfam" id="PF02776">
    <property type="entry name" value="TPP_enzyme_N"/>
    <property type="match status" value="1"/>
</dbReference>
<keyword evidence="1" id="KW-0210">Decarboxylase</keyword>
<dbReference type="InterPro" id="IPR051818">
    <property type="entry name" value="TPP_dependent_decarboxylase"/>
</dbReference>
<evidence type="ECO:0000313" key="4">
    <source>
        <dbReference type="EMBL" id="CAE6698434.1"/>
    </source>
</evidence>
<dbReference type="Gene3D" id="3.40.50.970">
    <property type="match status" value="1"/>
</dbReference>
<protein>
    <submittedName>
        <fullName evidence="4">Sulfopyruvate decarboxylase subunit alpha</fullName>
    </submittedName>
</protein>
<feature type="domain" description="Thiamine pyrophosphate enzyme N-terminal TPP-binding" evidence="3">
    <location>
        <begin position="4"/>
        <end position="103"/>
    </location>
</feature>
<dbReference type="PANTHER" id="PTHR42818:SF1">
    <property type="entry name" value="SULFOPYRUVATE DECARBOXYLASE"/>
    <property type="match status" value="1"/>
</dbReference>
<dbReference type="PANTHER" id="PTHR42818">
    <property type="entry name" value="SULFOPYRUVATE DECARBOXYLASE SUBUNIT ALPHA"/>
    <property type="match status" value="1"/>
</dbReference>
<evidence type="ECO:0000256" key="1">
    <source>
        <dbReference type="ARBA" id="ARBA00022793"/>
    </source>
</evidence>
<dbReference type="EMBL" id="CAJNBJ010000001">
    <property type="protein sequence ID" value="CAE6698434.1"/>
    <property type="molecule type" value="Genomic_DNA"/>
</dbReference>
<evidence type="ECO:0000259" key="3">
    <source>
        <dbReference type="Pfam" id="PF02776"/>
    </source>
</evidence>
<name>A0ABM8QIF6_9BACT</name>
<evidence type="ECO:0000256" key="2">
    <source>
        <dbReference type="ARBA" id="ARBA00023239"/>
    </source>
</evidence>
<dbReference type="InterPro" id="IPR029061">
    <property type="entry name" value="THDP-binding"/>
</dbReference>
<comment type="caution">
    <text evidence="4">The sequence shown here is derived from an EMBL/GenBank/DDBJ whole genome shotgun (WGS) entry which is preliminary data.</text>
</comment>
<organism evidence="4 5">
    <name type="scientific">Nitrospira defluvii</name>
    <dbReference type="NCBI Taxonomy" id="330214"/>
    <lineage>
        <taxon>Bacteria</taxon>
        <taxon>Pseudomonadati</taxon>
        <taxon>Nitrospirota</taxon>
        <taxon>Nitrospiria</taxon>
        <taxon>Nitrospirales</taxon>
        <taxon>Nitrospiraceae</taxon>
        <taxon>Nitrospira</taxon>
    </lineage>
</organism>
<keyword evidence="5" id="KW-1185">Reference proteome</keyword>
<evidence type="ECO:0000313" key="5">
    <source>
        <dbReference type="Proteomes" id="UP000675880"/>
    </source>
</evidence>